<evidence type="ECO:0000313" key="8">
    <source>
        <dbReference type="Proteomes" id="UP000314983"/>
    </source>
</evidence>
<dbReference type="PANTHER" id="PTHR26451">
    <property type="entry name" value="G_PROTEIN_RECEP_F1_2 DOMAIN-CONTAINING PROTEIN"/>
    <property type="match status" value="1"/>
</dbReference>
<dbReference type="PANTHER" id="PTHR26451:SF886">
    <property type="entry name" value="GROWTH HORMONE SECRETAGOGUE RECEPTOR TYPE 1-LIKE-RELATED"/>
    <property type="match status" value="1"/>
</dbReference>
<reference evidence="8" key="2">
    <citation type="journal article" date="2017" name="Sci. Adv.">
        <title>A tail of two voltages: Proteomic comparison of the three electric organs of the electric eel.</title>
        <authorList>
            <person name="Traeger L.L."/>
            <person name="Sabat G."/>
            <person name="Barrett-Wilt G.A."/>
            <person name="Wells G.B."/>
            <person name="Sussman M.R."/>
        </authorList>
    </citation>
    <scope>NUCLEOTIDE SEQUENCE [LARGE SCALE GENOMIC DNA]</scope>
</reference>
<dbReference type="GO" id="GO:0004984">
    <property type="term" value="F:olfactory receptor activity"/>
    <property type="evidence" value="ECO:0007669"/>
    <property type="project" value="TreeGrafter"/>
</dbReference>
<dbReference type="AlphaFoldDB" id="A0A4W4GG33"/>
<reference evidence="7" key="3">
    <citation type="submission" date="2020-05" db="EMBL/GenBank/DDBJ databases">
        <title>Electrophorus electricus (electric eel) genome, fEleEle1, primary haplotype.</title>
        <authorList>
            <person name="Myers G."/>
            <person name="Meyer A."/>
            <person name="Fedrigo O."/>
            <person name="Formenti G."/>
            <person name="Rhie A."/>
            <person name="Tracey A."/>
            <person name="Sims Y."/>
            <person name="Jarvis E.D."/>
        </authorList>
    </citation>
    <scope>NUCLEOTIDE SEQUENCE [LARGE SCALE GENOMIC DNA]</scope>
</reference>
<evidence type="ECO:0000256" key="1">
    <source>
        <dbReference type="ARBA" id="ARBA00004370"/>
    </source>
</evidence>
<dbReference type="InterPro" id="IPR000276">
    <property type="entry name" value="GPCR_Rhodpsn"/>
</dbReference>
<protein>
    <recommendedName>
        <fullName evidence="6">G-protein coupled receptors family 1 profile domain-containing protein</fullName>
    </recommendedName>
</protein>
<dbReference type="Gene3D" id="1.20.1070.10">
    <property type="entry name" value="Rhodopsin 7-helix transmembrane proteins"/>
    <property type="match status" value="1"/>
</dbReference>
<proteinExistence type="predicted"/>
<dbReference type="FunFam" id="1.20.1070.10:FF:000096">
    <property type="entry name" value="Odorant receptor 131-2"/>
    <property type="match status" value="1"/>
</dbReference>
<name>A0A4W4GG33_ELEEL</name>
<evidence type="ECO:0000256" key="2">
    <source>
        <dbReference type="ARBA" id="ARBA00022692"/>
    </source>
</evidence>
<dbReference type="PROSITE" id="PS50262">
    <property type="entry name" value="G_PROTEIN_RECEP_F1_2"/>
    <property type="match status" value="1"/>
</dbReference>
<organism evidence="7 8">
    <name type="scientific">Electrophorus electricus</name>
    <name type="common">Electric eel</name>
    <name type="synonym">Gymnotus electricus</name>
    <dbReference type="NCBI Taxonomy" id="8005"/>
    <lineage>
        <taxon>Eukaryota</taxon>
        <taxon>Metazoa</taxon>
        <taxon>Chordata</taxon>
        <taxon>Craniata</taxon>
        <taxon>Vertebrata</taxon>
        <taxon>Euteleostomi</taxon>
        <taxon>Actinopterygii</taxon>
        <taxon>Neopterygii</taxon>
        <taxon>Teleostei</taxon>
        <taxon>Ostariophysi</taxon>
        <taxon>Gymnotiformes</taxon>
        <taxon>Gymnotoidei</taxon>
        <taxon>Gymnotidae</taxon>
        <taxon>Electrophorus</taxon>
    </lineage>
</organism>
<feature type="transmembrane region" description="Helical" evidence="5">
    <location>
        <begin position="27"/>
        <end position="48"/>
    </location>
</feature>
<feature type="transmembrane region" description="Helical" evidence="5">
    <location>
        <begin position="142"/>
        <end position="163"/>
    </location>
</feature>
<keyword evidence="2 5" id="KW-0812">Transmembrane</keyword>
<feature type="transmembrane region" description="Helical" evidence="5">
    <location>
        <begin position="231"/>
        <end position="250"/>
    </location>
</feature>
<dbReference type="GO" id="GO:0005549">
    <property type="term" value="F:odorant binding"/>
    <property type="evidence" value="ECO:0007669"/>
    <property type="project" value="TreeGrafter"/>
</dbReference>
<feature type="transmembrane region" description="Helical" evidence="5">
    <location>
        <begin position="60"/>
        <end position="84"/>
    </location>
</feature>
<evidence type="ECO:0000313" key="7">
    <source>
        <dbReference type="Ensembl" id="ENSEEEP00000035270.2"/>
    </source>
</evidence>
<reference evidence="8" key="1">
    <citation type="journal article" date="2014" name="Science">
        <title>Nonhuman genetics. Genomic basis for the convergent evolution of electric organs.</title>
        <authorList>
            <person name="Gallant J.R."/>
            <person name="Traeger L.L."/>
            <person name="Volkening J.D."/>
            <person name="Moffett H."/>
            <person name="Chen P.H."/>
            <person name="Novina C.D."/>
            <person name="Phillips G.N.Jr."/>
            <person name="Anand R."/>
            <person name="Wells G.B."/>
            <person name="Pinch M."/>
            <person name="Guth R."/>
            <person name="Unguez G.A."/>
            <person name="Albert J.S."/>
            <person name="Zakon H.H."/>
            <person name="Samanta M.P."/>
            <person name="Sussman M.R."/>
        </authorList>
    </citation>
    <scope>NUCLEOTIDE SEQUENCE [LARGE SCALE GENOMIC DNA]</scope>
</reference>
<feature type="transmembrane region" description="Helical" evidence="5">
    <location>
        <begin position="189"/>
        <end position="210"/>
    </location>
</feature>
<keyword evidence="8" id="KW-1185">Reference proteome</keyword>
<dbReference type="PRINTS" id="PR00237">
    <property type="entry name" value="GPCRRHODOPSN"/>
</dbReference>
<dbReference type="GO" id="GO:0004930">
    <property type="term" value="F:G protein-coupled receptor activity"/>
    <property type="evidence" value="ECO:0007669"/>
    <property type="project" value="InterPro"/>
</dbReference>
<evidence type="ECO:0000259" key="6">
    <source>
        <dbReference type="PROSITE" id="PS50262"/>
    </source>
</evidence>
<dbReference type="Ensembl" id="ENSEEET00000035683.2">
    <property type="protein sequence ID" value="ENSEEEP00000035270.2"/>
    <property type="gene ID" value="ENSEEEG00000016780.2"/>
</dbReference>
<feature type="transmembrane region" description="Helical" evidence="5">
    <location>
        <begin position="270"/>
        <end position="290"/>
    </location>
</feature>
<feature type="transmembrane region" description="Helical" evidence="5">
    <location>
        <begin position="90"/>
        <end position="121"/>
    </location>
</feature>
<reference evidence="7" key="4">
    <citation type="submission" date="2025-08" db="UniProtKB">
        <authorList>
            <consortium name="Ensembl"/>
        </authorList>
    </citation>
    <scope>IDENTIFICATION</scope>
</reference>
<feature type="domain" description="G-protein coupled receptors family 1 profile" evidence="6">
    <location>
        <begin position="39"/>
        <end position="288"/>
    </location>
</feature>
<accession>A0A4W4GG33</accession>
<keyword evidence="4 5" id="KW-0472">Membrane</keyword>
<evidence type="ECO:0000256" key="4">
    <source>
        <dbReference type="ARBA" id="ARBA00023136"/>
    </source>
</evidence>
<comment type="subcellular location">
    <subcellularLocation>
        <location evidence="1">Membrane</location>
    </subcellularLocation>
</comment>
<evidence type="ECO:0000256" key="3">
    <source>
        <dbReference type="ARBA" id="ARBA00022989"/>
    </source>
</evidence>
<sequence length="345" mass="39695">MQFAVVNSSVSSNLLTIIARSINEKFMLVQVLVLIFLYVNCLMILTFLKKEVFRDNTRYILFAQTLFADSAFMVLSDLLLMGSFYKYPIHQIPCIIMCTILNVLFVCTPLTLVAMCLERYVAICMPLRHTDISTSRTRFRGLLIIWSISSIIPLFTLVAYLAVIPSGALLSTAVCGVELMLEKDWQAHARAIIFLLLFLFMIIIIAFTYIKIMIAARGASSENKKLTNKGLRTVILHAVQLLLCLMQFLNPYIEMEFWNADVMVFINVKYFNFIVFIIAPRCLSPLIYGLRDDKFFVVLRHYVLCGLDSFLPAMFSKWKIRPAKPQHSSKCNNFHEQFIHNNVNY</sequence>
<dbReference type="InterPro" id="IPR017452">
    <property type="entry name" value="GPCR_Rhodpsn_7TM"/>
</dbReference>
<keyword evidence="3 5" id="KW-1133">Transmembrane helix</keyword>
<dbReference type="SUPFAM" id="SSF81321">
    <property type="entry name" value="Family A G protein-coupled receptor-like"/>
    <property type="match status" value="1"/>
</dbReference>
<dbReference type="Proteomes" id="UP000314983">
    <property type="component" value="Chromosome 15"/>
</dbReference>
<dbReference type="Pfam" id="PF00001">
    <property type="entry name" value="7tm_1"/>
    <property type="match status" value="1"/>
</dbReference>
<dbReference type="OMA" id="CINLMLI"/>
<dbReference type="GO" id="GO:0016020">
    <property type="term" value="C:membrane"/>
    <property type="evidence" value="ECO:0007669"/>
    <property type="project" value="UniProtKB-SubCell"/>
</dbReference>
<evidence type="ECO:0000256" key="5">
    <source>
        <dbReference type="SAM" id="Phobius"/>
    </source>
</evidence>
<reference evidence="7" key="5">
    <citation type="submission" date="2025-09" db="UniProtKB">
        <authorList>
            <consortium name="Ensembl"/>
        </authorList>
    </citation>
    <scope>IDENTIFICATION</scope>
</reference>
<dbReference type="InterPro" id="IPR052921">
    <property type="entry name" value="GPCR1_Superfamily_Member"/>
</dbReference>
<dbReference type="GeneTree" id="ENSGT00940000163324"/>